<comment type="similarity">
    <text evidence="7">Belongs to the binding-protein-dependent transport system permease family.</text>
</comment>
<evidence type="ECO:0000256" key="2">
    <source>
        <dbReference type="ARBA" id="ARBA00022448"/>
    </source>
</evidence>
<dbReference type="EMBL" id="CYZU01000007">
    <property type="protein sequence ID" value="CUO00316.1"/>
    <property type="molecule type" value="Genomic_DNA"/>
</dbReference>
<keyword evidence="6 7" id="KW-0472">Membrane</keyword>
<name>A0A174BL46_9FIRM</name>
<dbReference type="PANTHER" id="PTHR30193">
    <property type="entry name" value="ABC TRANSPORTER PERMEASE PROTEIN"/>
    <property type="match status" value="1"/>
</dbReference>
<dbReference type="STRING" id="39482.ERS852491_01027"/>
<proteinExistence type="inferred from homology"/>
<evidence type="ECO:0000256" key="3">
    <source>
        <dbReference type="ARBA" id="ARBA00022475"/>
    </source>
</evidence>
<dbReference type="Gene3D" id="1.10.3720.10">
    <property type="entry name" value="MetI-like"/>
    <property type="match status" value="1"/>
</dbReference>
<dbReference type="PANTHER" id="PTHR30193:SF37">
    <property type="entry name" value="INNER MEMBRANE ABC TRANSPORTER PERMEASE PROTEIN YCJO"/>
    <property type="match status" value="1"/>
</dbReference>
<feature type="transmembrane region" description="Helical" evidence="7">
    <location>
        <begin position="225"/>
        <end position="246"/>
    </location>
</feature>
<dbReference type="CDD" id="cd06261">
    <property type="entry name" value="TM_PBP2"/>
    <property type="match status" value="1"/>
</dbReference>
<protein>
    <submittedName>
        <fullName evidence="9">sn-glycerol-3-phosphate transport system permease protein ugpA</fullName>
    </submittedName>
</protein>
<dbReference type="Gene3D" id="1.20.58.370">
    <property type="entry name" value="MalF N-terminal region-like"/>
    <property type="match status" value="1"/>
</dbReference>
<evidence type="ECO:0000256" key="7">
    <source>
        <dbReference type="RuleBase" id="RU363032"/>
    </source>
</evidence>
<keyword evidence="2 7" id="KW-0813">Transport</keyword>
<feature type="transmembrane region" description="Helical" evidence="7">
    <location>
        <begin position="132"/>
        <end position="152"/>
    </location>
</feature>
<comment type="subcellular location">
    <subcellularLocation>
        <location evidence="1 7">Cell membrane</location>
        <topology evidence="1 7">Multi-pass membrane protein</topology>
    </subcellularLocation>
</comment>
<dbReference type="GO" id="GO:0055085">
    <property type="term" value="P:transmembrane transport"/>
    <property type="evidence" value="ECO:0007669"/>
    <property type="project" value="InterPro"/>
</dbReference>
<gene>
    <name evidence="9" type="primary">ugpA_9</name>
    <name evidence="9" type="ORF">ERS852491_01027</name>
</gene>
<dbReference type="PROSITE" id="PS50928">
    <property type="entry name" value="ABC_TM1"/>
    <property type="match status" value="1"/>
</dbReference>
<keyword evidence="5 7" id="KW-1133">Transmembrane helix</keyword>
<keyword evidence="4 7" id="KW-0812">Transmembrane</keyword>
<evidence type="ECO:0000313" key="9">
    <source>
        <dbReference type="EMBL" id="CUO00316.1"/>
    </source>
</evidence>
<evidence type="ECO:0000256" key="6">
    <source>
        <dbReference type="ARBA" id="ARBA00023136"/>
    </source>
</evidence>
<feature type="transmembrane region" description="Helical" evidence="7">
    <location>
        <begin position="102"/>
        <end position="120"/>
    </location>
</feature>
<dbReference type="Pfam" id="PF00528">
    <property type="entry name" value="BPD_transp_1"/>
    <property type="match status" value="1"/>
</dbReference>
<dbReference type="InterPro" id="IPR000515">
    <property type="entry name" value="MetI-like"/>
</dbReference>
<dbReference type="Proteomes" id="UP000095544">
    <property type="component" value="Unassembled WGS sequence"/>
</dbReference>
<keyword evidence="3" id="KW-1003">Cell membrane</keyword>
<feature type="domain" description="ABC transmembrane type-1" evidence="8">
    <location>
        <begin position="95"/>
        <end position="306"/>
    </location>
</feature>
<evidence type="ECO:0000313" key="10">
    <source>
        <dbReference type="Proteomes" id="UP000095544"/>
    </source>
</evidence>
<dbReference type="GO" id="GO:0005886">
    <property type="term" value="C:plasma membrane"/>
    <property type="evidence" value="ECO:0007669"/>
    <property type="project" value="UniProtKB-SubCell"/>
</dbReference>
<evidence type="ECO:0000256" key="4">
    <source>
        <dbReference type="ARBA" id="ARBA00022692"/>
    </source>
</evidence>
<dbReference type="InterPro" id="IPR035277">
    <property type="entry name" value="MalF_N"/>
</dbReference>
<evidence type="ECO:0000256" key="5">
    <source>
        <dbReference type="ARBA" id="ARBA00022989"/>
    </source>
</evidence>
<dbReference type="InterPro" id="IPR035906">
    <property type="entry name" value="MetI-like_sf"/>
</dbReference>
<dbReference type="SUPFAM" id="SSF161098">
    <property type="entry name" value="MetI-like"/>
    <property type="match status" value="1"/>
</dbReference>
<feature type="transmembrane region" description="Helical" evidence="7">
    <location>
        <begin position="285"/>
        <end position="305"/>
    </location>
</feature>
<dbReference type="OrthoDB" id="9786413at2"/>
<evidence type="ECO:0000259" key="8">
    <source>
        <dbReference type="PROSITE" id="PS50928"/>
    </source>
</evidence>
<dbReference type="AlphaFoldDB" id="A0A174BL46"/>
<feature type="transmembrane region" description="Helical" evidence="7">
    <location>
        <begin position="179"/>
        <end position="204"/>
    </location>
</feature>
<dbReference type="RefSeq" id="WP_050639443.1">
    <property type="nucleotide sequence ID" value="NZ_CABKUE010000006.1"/>
</dbReference>
<evidence type="ECO:0000256" key="1">
    <source>
        <dbReference type="ARBA" id="ARBA00004651"/>
    </source>
</evidence>
<sequence>MRSRKRKKREVYQRAPRNSCPCGTNFQRKLKKEVLDFIRFVFPMLILYVLFFILPLFQTIGYSFTNYNGINPNKEFTGLSNYADILKDELFYNAMGFTVKSAVLLIVLANIAGFLFALALNRKIKSRNVLRAIIFCPFIFNNVTVGFIWQFLLGRFMTDLYPLTGWGIFNTGWLSDERLVLYSAAAVKLWQCIGYFMVIYLAGLQLLPQDPVEAAVIDGCSGAKMIRYITLPLMKPTIFVCLFLSVTESLNMFPLLMSLTNGGPGHASENIALYIYNEAFKSHRMGYASALAVVLTIVMAVIAGLQMRLTKEED</sequence>
<reference evidence="9 10" key="1">
    <citation type="submission" date="2015-09" db="EMBL/GenBank/DDBJ databases">
        <authorList>
            <consortium name="Pathogen Informatics"/>
        </authorList>
    </citation>
    <scope>NUCLEOTIDE SEQUENCE [LARGE SCALE GENOMIC DNA]</scope>
    <source>
        <strain evidence="9 10">2789STDY5834876</strain>
    </source>
</reference>
<feature type="transmembrane region" description="Helical" evidence="7">
    <location>
        <begin position="37"/>
        <end position="57"/>
    </location>
</feature>
<dbReference type="InterPro" id="IPR051393">
    <property type="entry name" value="ABC_transporter_permease"/>
</dbReference>
<organism evidence="9 10">
    <name type="scientific">Faecalicatena contorta</name>
    <dbReference type="NCBI Taxonomy" id="39482"/>
    <lineage>
        <taxon>Bacteria</taxon>
        <taxon>Bacillati</taxon>
        <taxon>Bacillota</taxon>
        <taxon>Clostridia</taxon>
        <taxon>Lachnospirales</taxon>
        <taxon>Lachnospiraceae</taxon>
        <taxon>Faecalicatena</taxon>
    </lineage>
</organism>
<accession>A0A174BL46</accession>
<dbReference type="SUPFAM" id="SSF160964">
    <property type="entry name" value="MalF N-terminal region-like"/>
    <property type="match status" value="1"/>
</dbReference>